<evidence type="ECO:0000256" key="2">
    <source>
        <dbReference type="ARBA" id="ARBA00022448"/>
    </source>
</evidence>
<keyword evidence="4 7" id="KW-0812">Transmembrane</keyword>
<accession>A0A8T4GE56</accession>
<dbReference type="Proteomes" id="UP000823588">
    <property type="component" value="Unassembled WGS sequence"/>
</dbReference>
<feature type="transmembrane region" description="Helical" evidence="7">
    <location>
        <begin position="447"/>
        <end position="468"/>
    </location>
</feature>
<feature type="transmembrane region" description="Helical" evidence="7">
    <location>
        <begin position="413"/>
        <end position="435"/>
    </location>
</feature>
<keyword evidence="9" id="KW-1185">Reference proteome</keyword>
<comment type="subcellular location">
    <subcellularLocation>
        <location evidence="1">Cell membrane</location>
        <topology evidence="1">Multi-pass membrane protein</topology>
    </subcellularLocation>
</comment>
<keyword evidence="6 7" id="KW-0472">Membrane</keyword>
<feature type="transmembrane region" description="Helical" evidence="7">
    <location>
        <begin position="377"/>
        <end position="401"/>
    </location>
</feature>
<feature type="transmembrane region" description="Helical" evidence="7">
    <location>
        <begin position="265"/>
        <end position="285"/>
    </location>
</feature>
<evidence type="ECO:0000256" key="1">
    <source>
        <dbReference type="ARBA" id="ARBA00004651"/>
    </source>
</evidence>
<dbReference type="GO" id="GO:0015129">
    <property type="term" value="F:lactate transmembrane transporter activity"/>
    <property type="evidence" value="ECO:0007669"/>
    <property type="project" value="InterPro"/>
</dbReference>
<dbReference type="GO" id="GO:0005886">
    <property type="term" value="C:plasma membrane"/>
    <property type="evidence" value="ECO:0007669"/>
    <property type="project" value="UniProtKB-SubCell"/>
</dbReference>
<evidence type="ECO:0000256" key="5">
    <source>
        <dbReference type="ARBA" id="ARBA00022989"/>
    </source>
</evidence>
<gene>
    <name evidence="8" type="ORF">J2751_001788</name>
</gene>
<feature type="transmembrane region" description="Helical" evidence="7">
    <location>
        <begin position="60"/>
        <end position="81"/>
    </location>
</feature>
<dbReference type="RefSeq" id="WP_209485234.1">
    <property type="nucleotide sequence ID" value="NZ_JAGGKQ010000011.1"/>
</dbReference>
<dbReference type="InterPro" id="IPR003804">
    <property type="entry name" value="Lactate_perm"/>
</dbReference>
<evidence type="ECO:0000256" key="6">
    <source>
        <dbReference type="ARBA" id="ARBA00023136"/>
    </source>
</evidence>
<evidence type="ECO:0000256" key="4">
    <source>
        <dbReference type="ARBA" id="ARBA00022692"/>
    </source>
</evidence>
<feature type="transmembrane region" description="Helical" evidence="7">
    <location>
        <begin position="507"/>
        <end position="536"/>
    </location>
</feature>
<dbReference type="AlphaFoldDB" id="A0A8T4GE56"/>
<feature type="transmembrane region" description="Helical" evidence="7">
    <location>
        <begin position="548"/>
        <end position="570"/>
    </location>
</feature>
<keyword evidence="5 7" id="KW-1133">Transmembrane helix</keyword>
<reference evidence="8" key="1">
    <citation type="submission" date="2021-03" db="EMBL/GenBank/DDBJ databases">
        <title>Genomic Encyclopedia of Type Strains, Phase IV (KMG-IV): sequencing the most valuable type-strain genomes for metagenomic binning, comparative biology and taxonomic classification.</title>
        <authorList>
            <person name="Goeker M."/>
        </authorList>
    </citation>
    <scope>NUCLEOTIDE SEQUENCE</scope>
    <source>
        <strain evidence="8">DSM 23564</strain>
    </source>
</reference>
<organism evidence="8 9">
    <name type="scientific">Halorubrum alkaliphilum</name>
    <dbReference type="NCBI Taxonomy" id="261290"/>
    <lineage>
        <taxon>Archaea</taxon>
        <taxon>Methanobacteriati</taxon>
        <taxon>Methanobacteriota</taxon>
        <taxon>Stenosarchaea group</taxon>
        <taxon>Halobacteria</taxon>
        <taxon>Halobacteriales</taxon>
        <taxon>Haloferacaceae</taxon>
        <taxon>Halorubrum</taxon>
    </lineage>
</organism>
<feature type="transmembrane region" description="Helical" evidence="7">
    <location>
        <begin position="233"/>
        <end position="253"/>
    </location>
</feature>
<proteinExistence type="predicted"/>
<feature type="transmembrane region" description="Helical" evidence="7">
    <location>
        <begin position="6"/>
        <end position="25"/>
    </location>
</feature>
<dbReference type="PANTHER" id="PTHR30003:SF0">
    <property type="entry name" value="GLYCOLATE PERMEASE GLCA-RELATED"/>
    <property type="match status" value="1"/>
</dbReference>
<name>A0A8T4GE56_9EURY</name>
<feature type="transmembrane region" description="Helical" evidence="7">
    <location>
        <begin position="102"/>
        <end position="133"/>
    </location>
</feature>
<sequence length="574" mass="59134">MTPSAPLALIPLVVVGVLLIGLLWPASRAMPVAWVAAAGVAFLAWDMPLEWIAAASIDGAMAAIEILWIVFGALVLLYTLMNSGAVDRINAGFASISDDRRVQVVLLGFFLATFIEGVAGFGTPAAVVAPLLLALGFPALAAVVAALVGHAVATVFGAVGTPVIVGFEQPLETVADAIIGGGFDSVGAYAVAAGGWAAVFNGILGVLMPLFAVGMVVYFFGETDPDNRSLAPVWEVLPLCLFAGLAFAVPYVASAWLVGPELPSLFAAMAGGGVVVAALNAGYFLPEEEWEFPEREEWPDHWVGSIEPGSEEADATTETIDSGTESMSILRAWSPYLVLVVLLVGTRVVDPVASFLQEGPGMAIEWSGVLGTDVTGAIAWAYVPGTWLLVSALVAIPLFGMGRDSVSDAWREAGAKIISPAIALVFVIAMVEIMLQTADAPASVADGSMIVVLADATASTFGAAYPFLAPTVGALGAFIAGSITVSNITFTAFQFEIAQGLALPTQFLVAAQSVGAAIGNVIAIHNVIAALATVGLVGKTGRVVRLNLIPLTYYLVVGGLLTGLFVYVLAPGTF</sequence>
<dbReference type="EMBL" id="JAGGKQ010000011">
    <property type="protein sequence ID" value="MBP1922774.1"/>
    <property type="molecule type" value="Genomic_DNA"/>
</dbReference>
<evidence type="ECO:0000256" key="3">
    <source>
        <dbReference type="ARBA" id="ARBA00022475"/>
    </source>
</evidence>
<feature type="transmembrane region" description="Helical" evidence="7">
    <location>
        <begin position="139"/>
        <end position="165"/>
    </location>
</feature>
<dbReference type="OrthoDB" id="213326at2157"/>
<dbReference type="GO" id="GO:0015295">
    <property type="term" value="F:solute:proton symporter activity"/>
    <property type="evidence" value="ECO:0007669"/>
    <property type="project" value="TreeGrafter"/>
</dbReference>
<protein>
    <submittedName>
        <fullName evidence="8">Lactate permease</fullName>
    </submittedName>
</protein>
<keyword evidence="2" id="KW-0813">Transport</keyword>
<evidence type="ECO:0000256" key="7">
    <source>
        <dbReference type="SAM" id="Phobius"/>
    </source>
</evidence>
<feature type="transmembrane region" description="Helical" evidence="7">
    <location>
        <begin position="203"/>
        <end position="221"/>
    </location>
</feature>
<evidence type="ECO:0000313" key="8">
    <source>
        <dbReference type="EMBL" id="MBP1922774.1"/>
    </source>
</evidence>
<dbReference type="Pfam" id="PF02652">
    <property type="entry name" value="Lactate_perm"/>
    <property type="match status" value="1"/>
</dbReference>
<comment type="caution">
    <text evidence="8">The sequence shown here is derived from an EMBL/GenBank/DDBJ whole genome shotgun (WGS) entry which is preliminary data.</text>
</comment>
<dbReference type="PANTHER" id="PTHR30003">
    <property type="entry name" value="L-LACTATE PERMEASE"/>
    <property type="match status" value="1"/>
</dbReference>
<keyword evidence="3" id="KW-1003">Cell membrane</keyword>
<evidence type="ECO:0000313" key="9">
    <source>
        <dbReference type="Proteomes" id="UP000823588"/>
    </source>
</evidence>
<feature type="transmembrane region" description="Helical" evidence="7">
    <location>
        <begin position="475"/>
        <end position="495"/>
    </location>
</feature>
<feature type="transmembrane region" description="Helical" evidence="7">
    <location>
        <begin position="32"/>
        <end position="54"/>
    </location>
</feature>